<evidence type="ECO:0000313" key="1">
    <source>
        <dbReference type="EMBL" id="AHY25514.1"/>
    </source>
</evidence>
<dbReference type="Proteomes" id="UP000024445">
    <property type="component" value="Segment"/>
</dbReference>
<dbReference type="EMBL" id="KJ025957">
    <property type="protein sequence ID" value="AHY25514.1"/>
    <property type="molecule type" value="Genomic_DNA"/>
</dbReference>
<sequence>MMWVDQEFAERVFTALPKYRKIPGAQFKLNARCPVCGDSRTDPNKARFWCYGGNNGSLRLKCYNCDYSEWFNVYLKDHEPEMYREYLFEKKKEQIKYKPKPQNTALELLANKAAKMEKPKIARLPYCTRLDKLPETHPIINYVNHRKIPRGKWNRLWFTNDWPKLVNSVNPGTYKYEKNEPRLVIPIFNKQKEIESFQGRALLKNQPQKYMTIKSHTEATKIYGADTVNPSETVFFLEGPIDSLFVENGMAITGGALSLSEVPYPNNRAWIMDHEPRKEDTIKRMEKLIRAGENVVFWDKAPWQSKDINDMIMKEGATVEQIGEYIRNNICNGLKAKLRLKHYAKV</sequence>
<dbReference type="SUPFAM" id="SSF56731">
    <property type="entry name" value="DNA primase core"/>
    <property type="match status" value="1"/>
</dbReference>
<reference evidence="1 2" key="1">
    <citation type="submission" date="2014-01" db="EMBL/GenBank/DDBJ databases">
        <authorList>
            <person name="Zhang G."/>
            <person name="Jin J."/>
            <person name="Li Z.J."/>
            <person name="Wang S.W."/>
            <person name="Chen S.J."/>
            <person name="Wang S.M."/>
            <person name="Wang X.T."/>
            <person name="Li Y.H."/>
            <person name="Wang J."/>
            <person name="Yang C.K."/>
            <person name="Wang L."/>
        </authorList>
    </citation>
    <scope>NUCLEOTIDE SEQUENCE [LARGE SCALE GENOMIC DNA]</scope>
</reference>
<dbReference type="RefSeq" id="YP_009030075.1">
    <property type="nucleotide sequence ID" value="NC_024121.1"/>
</dbReference>
<accession>A0A023W595</accession>
<gene>
    <name evidence="1" type="ORF">PS2P028</name>
</gene>
<name>A0A023W595_9CAUD</name>
<keyword evidence="2" id="KW-1185">Reference proteome</keyword>
<proteinExistence type="inferred from homology"/>
<organism evidence="1 2">
    <name type="scientific">Serratia phage PS2</name>
    <dbReference type="NCBI Taxonomy" id="1481112"/>
    <lineage>
        <taxon>Viruses</taxon>
        <taxon>Duplodnaviria</taxon>
        <taxon>Heunggongvirae</taxon>
        <taxon>Uroviricota</taxon>
        <taxon>Caudoviricetes</taxon>
        <taxon>Muldoonvirus</taxon>
        <taxon>Muldoonvirus PS2</taxon>
    </lineage>
</organism>
<dbReference type="OrthoDB" id="4202at10239"/>
<dbReference type="GeneID" id="19484917"/>
<dbReference type="InterPro" id="IPR046392">
    <property type="entry name" value="PRIMASE_T4"/>
</dbReference>
<dbReference type="HAMAP" id="MF_04157">
    <property type="entry name" value="PRIMASE_T4"/>
    <property type="match status" value="1"/>
</dbReference>
<dbReference type="KEGG" id="vg:19484917"/>
<evidence type="ECO:0000313" key="2">
    <source>
        <dbReference type="Proteomes" id="UP000024445"/>
    </source>
</evidence>
<protein>
    <submittedName>
        <fullName evidence="1">DNA primase</fullName>
    </submittedName>
</protein>